<dbReference type="GO" id="GO:0031297">
    <property type="term" value="P:replication fork processing"/>
    <property type="evidence" value="ECO:0007669"/>
    <property type="project" value="TreeGrafter"/>
</dbReference>
<dbReference type="Gene3D" id="3.40.50.300">
    <property type="entry name" value="P-loop containing nucleotide triphosphate hydrolases"/>
    <property type="match status" value="1"/>
</dbReference>
<dbReference type="PANTHER" id="PTHR45766">
    <property type="entry name" value="DNA ANNEALING HELICASE AND ENDONUCLEASE ZRANB3 FAMILY MEMBER"/>
    <property type="match status" value="1"/>
</dbReference>
<keyword evidence="4" id="KW-0067">ATP-binding</keyword>
<gene>
    <name evidence="5" type="ORF">CCACVL1_18257</name>
</gene>
<dbReference type="Proteomes" id="UP000188268">
    <property type="component" value="Unassembled WGS sequence"/>
</dbReference>
<keyword evidence="6" id="KW-1185">Reference proteome</keyword>
<dbReference type="InterPro" id="IPR027417">
    <property type="entry name" value="P-loop_NTPase"/>
</dbReference>
<dbReference type="STRING" id="210143.A0A1R3HLY2"/>
<dbReference type="OrthoDB" id="2801544at2759"/>
<dbReference type="GO" id="GO:0043596">
    <property type="term" value="C:nuclear replication fork"/>
    <property type="evidence" value="ECO:0007669"/>
    <property type="project" value="TreeGrafter"/>
</dbReference>
<dbReference type="Gramene" id="OMO71355">
    <property type="protein sequence ID" value="OMO71355"/>
    <property type="gene ID" value="CCACVL1_18257"/>
</dbReference>
<dbReference type="EMBL" id="AWWV01011639">
    <property type="protein sequence ID" value="OMO71355.1"/>
    <property type="molecule type" value="Genomic_DNA"/>
</dbReference>
<dbReference type="GO" id="GO:0006281">
    <property type="term" value="P:DNA repair"/>
    <property type="evidence" value="ECO:0007669"/>
    <property type="project" value="TreeGrafter"/>
</dbReference>
<dbReference type="GO" id="GO:0004386">
    <property type="term" value="F:helicase activity"/>
    <property type="evidence" value="ECO:0007669"/>
    <property type="project" value="UniProtKB-KW"/>
</dbReference>
<protein>
    <submittedName>
        <fullName evidence="5">Uncharacterized protein</fullName>
    </submittedName>
</protein>
<keyword evidence="2" id="KW-0378">Hydrolase</keyword>
<evidence type="ECO:0000256" key="3">
    <source>
        <dbReference type="ARBA" id="ARBA00022806"/>
    </source>
</evidence>
<keyword evidence="3" id="KW-0347">Helicase</keyword>
<evidence type="ECO:0000256" key="1">
    <source>
        <dbReference type="ARBA" id="ARBA00022741"/>
    </source>
</evidence>
<keyword evidence="1" id="KW-0547">Nucleotide-binding</keyword>
<evidence type="ECO:0000313" key="5">
    <source>
        <dbReference type="EMBL" id="OMO71355.1"/>
    </source>
</evidence>
<dbReference type="PANTHER" id="PTHR45766:SF3">
    <property type="entry name" value="DNA ANNEALING HELICASE AND ENDONUCLEASE ZRANB3"/>
    <property type="match status" value="1"/>
</dbReference>
<evidence type="ECO:0000313" key="6">
    <source>
        <dbReference type="Proteomes" id="UP000188268"/>
    </source>
</evidence>
<dbReference type="GO" id="GO:0016787">
    <property type="term" value="F:hydrolase activity"/>
    <property type="evidence" value="ECO:0007669"/>
    <property type="project" value="UniProtKB-KW"/>
</dbReference>
<name>A0A1R3HLY2_COCAP</name>
<evidence type="ECO:0000256" key="4">
    <source>
        <dbReference type="ARBA" id="ARBA00022840"/>
    </source>
</evidence>
<dbReference type="GO" id="GO:0004520">
    <property type="term" value="F:DNA endonuclease activity"/>
    <property type="evidence" value="ECO:0007669"/>
    <property type="project" value="TreeGrafter"/>
</dbReference>
<sequence length="119" mass="13430">MKMINALFRELKVIKSKIKACQSEEVQSLKLIEKNLINKIYTDSAEAKIPAVLDYLETVIKKKKVGCIRIDGTTAASSRQALVEGFHQGGSAIYQSWRCRLDLNCCKHCHLCRVGMDSR</sequence>
<dbReference type="AlphaFoldDB" id="A0A1R3HLY2"/>
<reference evidence="5 6" key="1">
    <citation type="submission" date="2013-09" db="EMBL/GenBank/DDBJ databases">
        <title>Corchorus capsularis genome sequencing.</title>
        <authorList>
            <person name="Alam M."/>
            <person name="Haque M.S."/>
            <person name="Islam M.S."/>
            <person name="Emdad E.M."/>
            <person name="Islam M.M."/>
            <person name="Ahmed B."/>
            <person name="Halim A."/>
            <person name="Hossen Q.M.M."/>
            <person name="Hossain M.Z."/>
            <person name="Ahmed R."/>
            <person name="Khan M.M."/>
            <person name="Islam R."/>
            <person name="Rashid M.M."/>
            <person name="Khan S.A."/>
            <person name="Rahman M.S."/>
            <person name="Alam M."/>
        </authorList>
    </citation>
    <scope>NUCLEOTIDE SEQUENCE [LARGE SCALE GENOMIC DNA]</scope>
    <source>
        <strain evidence="6">cv. CVL-1</strain>
        <tissue evidence="5">Whole seedling</tissue>
    </source>
</reference>
<comment type="caution">
    <text evidence="5">The sequence shown here is derived from an EMBL/GenBank/DDBJ whole genome shotgun (WGS) entry which is preliminary data.</text>
</comment>
<evidence type="ECO:0000256" key="2">
    <source>
        <dbReference type="ARBA" id="ARBA00022801"/>
    </source>
</evidence>
<dbReference type="GO" id="GO:0005524">
    <property type="term" value="F:ATP binding"/>
    <property type="evidence" value="ECO:0007669"/>
    <property type="project" value="UniProtKB-KW"/>
</dbReference>
<proteinExistence type="predicted"/>
<organism evidence="5 6">
    <name type="scientific">Corchorus capsularis</name>
    <name type="common">Jute</name>
    <dbReference type="NCBI Taxonomy" id="210143"/>
    <lineage>
        <taxon>Eukaryota</taxon>
        <taxon>Viridiplantae</taxon>
        <taxon>Streptophyta</taxon>
        <taxon>Embryophyta</taxon>
        <taxon>Tracheophyta</taxon>
        <taxon>Spermatophyta</taxon>
        <taxon>Magnoliopsida</taxon>
        <taxon>eudicotyledons</taxon>
        <taxon>Gunneridae</taxon>
        <taxon>Pentapetalae</taxon>
        <taxon>rosids</taxon>
        <taxon>malvids</taxon>
        <taxon>Malvales</taxon>
        <taxon>Malvaceae</taxon>
        <taxon>Grewioideae</taxon>
        <taxon>Apeibeae</taxon>
        <taxon>Corchorus</taxon>
    </lineage>
</organism>
<accession>A0A1R3HLY2</accession>